<dbReference type="AlphaFoldDB" id="A0A8H2XP51"/>
<sequence>MPLGHPCERGRRCSCHSAGPSKLPRKRKTRTMTTLVTAVAALACPVLAAPTPSTRLPFLYPTLEKRVTDAGQAPDEPSEGITHQHIQLADLIRAGLPYKYVYDPKASASQLEHIEANGAWVIDNSWALHGRRFGPLYATATAGITDDPLPTPTDSIPPASTPTLTTTSSPVPTVLAIQSSLPTGWDSSRYERSEMYAIPLVVSFALVIALMIGSLIGAMVIRRDRSRSRRRKKRIIEQDDDSARGKVVQSSLVSRVGRALRHRDTLEEEEQQQEEDQFRTDLEQRVKTWARRSAAWRAQARLGVRRRMGRGRKRELFSSYGVIVILPPNVVFTPIFFLIIGSQADGPAMDETIQEEPELEDEARNTRPSSPARSRAPTPIITIDPPNEPTPTSAAPNYSSPTVPTYSSPPPAAGPSTPSPLARLEAHPDATPSDEPAYDGPGSGQDLPPAYRGGGLSEVARGKRPAHLSSESIHHHEHHPQAREERREQPRVWTELEAYAFGQDGPEQTVTAHVATDDKHILERLHSMRGAPEHQHDEIPGESVVRAPMEQDVFEHSGGSFPSTDDDGSVPSDSGALPLPPSKTGAGPVARYGEADLCLPRYLDGGEGHGNENGNRNGDGEGMVPSAPEDMEVDMETGMGMVPSAPPCEEEIVLPSAPSALEDDNVPTNESAPPLDYLSPSAPLHDDMLHPDDLASSQTPHIRRVSSTSPLLSRDQ</sequence>
<accession>A0A8H2XP51</accession>
<reference evidence="3" key="1">
    <citation type="submission" date="2021-01" db="EMBL/GenBank/DDBJ databases">
        <authorList>
            <person name="Kaushik A."/>
        </authorList>
    </citation>
    <scope>NUCLEOTIDE SEQUENCE</scope>
    <source>
        <strain evidence="3">AG2-2IIIB</strain>
    </source>
</reference>
<evidence type="ECO:0000256" key="2">
    <source>
        <dbReference type="SAM" id="Phobius"/>
    </source>
</evidence>
<dbReference type="EMBL" id="CAJMWT010002074">
    <property type="protein sequence ID" value="CAE6431901.1"/>
    <property type="molecule type" value="Genomic_DNA"/>
</dbReference>
<feature type="region of interest" description="Disordered" evidence="1">
    <location>
        <begin position="603"/>
        <end position="716"/>
    </location>
</feature>
<protein>
    <recommendedName>
        <fullName evidence="5">Transmembrane protein</fullName>
    </recommendedName>
</protein>
<feature type="transmembrane region" description="Helical" evidence="2">
    <location>
        <begin position="196"/>
        <end position="221"/>
    </location>
</feature>
<evidence type="ECO:0000313" key="3">
    <source>
        <dbReference type="EMBL" id="CAE6431901.1"/>
    </source>
</evidence>
<name>A0A8H2XP51_9AGAM</name>
<feature type="region of interest" description="Disordered" evidence="1">
    <location>
        <begin position="1"/>
        <end position="29"/>
    </location>
</feature>
<keyword evidence="2" id="KW-0812">Transmembrane</keyword>
<evidence type="ECO:0000313" key="4">
    <source>
        <dbReference type="Proteomes" id="UP000663843"/>
    </source>
</evidence>
<feature type="compositionally biased region" description="Polar residues" evidence="1">
    <location>
        <begin position="695"/>
        <end position="716"/>
    </location>
</feature>
<keyword evidence="2" id="KW-0472">Membrane</keyword>
<organism evidence="3 4">
    <name type="scientific">Rhizoctonia solani</name>
    <dbReference type="NCBI Taxonomy" id="456999"/>
    <lineage>
        <taxon>Eukaryota</taxon>
        <taxon>Fungi</taxon>
        <taxon>Dikarya</taxon>
        <taxon>Basidiomycota</taxon>
        <taxon>Agaricomycotina</taxon>
        <taxon>Agaricomycetes</taxon>
        <taxon>Cantharellales</taxon>
        <taxon>Ceratobasidiaceae</taxon>
        <taxon>Rhizoctonia</taxon>
    </lineage>
</organism>
<feature type="compositionally biased region" description="Basic and acidic residues" evidence="1">
    <location>
        <begin position="1"/>
        <end position="11"/>
    </location>
</feature>
<feature type="region of interest" description="Disordered" evidence="1">
    <location>
        <begin position="355"/>
        <end position="491"/>
    </location>
</feature>
<evidence type="ECO:0000256" key="1">
    <source>
        <dbReference type="SAM" id="MobiDB-lite"/>
    </source>
</evidence>
<dbReference type="Proteomes" id="UP000663843">
    <property type="component" value="Unassembled WGS sequence"/>
</dbReference>
<gene>
    <name evidence="3" type="ORF">RDB_LOCUS65231</name>
</gene>
<feature type="compositionally biased region" description="Low complexity" evidence="1">
    <location>
        <begin position="366"/>
        <end position="379"/>
    </location>
</feature>
<feature type="region of interest" description="Disordered" evidence="1">
    <location>
        <begin position="554"/>
        <end position="588"/>
    </location>
</feature>
<feature type="compositionally biased region" description="Basic and acidic residues" evidence="1">
    <location>
        <begin position="684"/>
        <end position="693"/>
    </location>
</feature>
<evidence type="ECO:0008006" key="5">
    <source>
        <dbReference type="Google" id="ProtNLM"/>
    </source>
</evidence>
<feature type="compositionally biased region" description="Basic and acidic residues" evidence="1">
    <location>
        <begin position="479"/>
        <end position="490"/>
    </location>
</feature>
<comment type="caution">
    <text evidence="3">The sequence shown here is derived from an EMBL/GenBank/DDBJ whole genome shotgun (WGS) entry which is preliminary data.</text>
</comment>
<feature type="compositionally biased region" description="Low complexity" evidence="1">
    <location>
        <begin position="396"/>
        <end position="406"/>
    </location>
</feature>
<proteinExistence type="predicted"/>
<keyword evidence="2" id="KW-1133">Transmembrane helix</keyword>
<feature type="transmembrane region" description="Helical" evidence="2">
    <location>
        <begin position="316"/>
        <end position="340"/>
    </location>
</feature>